<dbReference type="Proteomes" id="UP000839597">
    <property type="component" value="Unassembled WGS sequence"/>
</dbReference>
<sequence length="67" mass="7614">MHSTFTAHGYAVNKRGLTVGIRHELQATSHEEALTAVQHEMQNRGYTHIRITRLYMSLIEITGVKHA</sequence>
<organism evidence="1">
    <name type="scientific">Salmonella enterica subsp. enterica serovar Panama</name>
    <dbReference type="NCBI Taxonomy" id="29472"/>
    <lineage>
        <taxon>Bacteria</taxon>
        <taxon>Pseudomonadati</taxon>
        <taxon>Pseudomonadota</taxon>
        <taxon>Gammaproteobacteria</taxon>
        <taxon>Enterobacterales</taxon>
        <taxon>Enterobacteriaceae</taxon>
        <taxon>Salmonella</taxon>
    </lineage>
</organism>
<name>A0A5U8JCD2_SALET</name>
<proteinExistence type="predicted"/>
<dbReference type="EMBL" id="AAGTPA010000035">
    <property type="protein sequence ID" value="EBR8435783.1"/>
    <property type="molecule type" value="Genomic_DNA"/>
</dbReference>
<reference evidence="1" key="1">
    <citation type="submission" date="2018-06" db="EMBL/GenBank/DDBJ databases">
        <authorList>
            <person name="Ashton P.M."/>
            <person name="Dallman T."/>
            <person name="Nair S."/>
            <person name="De Pinna E."/>
            <person name="Peters T."/>
            <person name="Grant K."/>
        </authorList>
    </citation>
    <scope>NUCLEOTIDE SEQUENCE [LARGE SCALE GENOMIC DNA]</scope>
    <source>
        <strain evidence="1">449454</strain>
    </source>
</reference>
<accession>A0A5U8JCD2</accession>
<comment type="caution">
    <text evidence="1">The sequence shown here is derived from an EMBL/GenBank/DDBJ whole genome shotgun (WGS) entry which is preliminary data.</text>
</comment>
<evidence type="ECO:0000313" key="1">
    <source>
        <dbReference type="EMBL" id="EBR8435783.1"/>
    </source>
</evidence>
<protein>
    <submittedName>
        <fullName evidence="1">Uncharacterized protein</fullName>
    </submittedName>
</protein>
<dbReference type="AlphaFoldDB" id="A0A5U8JCD2"/>
<gene>
    <name evidence="1" type="ORF">DOI44_22770</name>
</gene>